<reference evidence="2 4" key="2">
    <citation type="journal article" date="2013" name="Nature">
        <title>Insights into bilaterian evolution from three spiralian genomes.</title>
        <authorList>
            <person name="Simakov O."/>
            <person name="Marletaz F."/>
            <person name="Cho S.J."/>
            <person name="Edsinger-Gonzales E."/>
            <person name="Havlak P."/>
            <person name="Hellsten U."/>
            <person name="Kuo D.H."/>
            <person name="Larsson T."/>
            <person name="Lv J."/>
            <person name="Arendt D."/>
            <person name="Savage R."/>
            <person name="Osoegawa K."/>
            <person name="de Jong P."/>
            <person name="Grimwood J."/>
            <person name="Chapman J.A."/>
            <person name="Shapiro H."/>
            <person name="Aerts A."/>
            <person name="Otillar R.P."/>
            <person name="Terry A.Y."/>
            <person name="Boore J.L."/>
            <person name="Grigoriev I.V."/>
            <person name="Lindberg D.R."/>
            <person name="Seaver E.C."/>
            <person name="Weisblat D.A."/>
            <person name="Putnam N.H."/>
            <person name="Rokhsar D.S."/>
        </authorList>
    </citation>
    <scope>NUCLEOTIDE SEQUENCE</scope>
    <source>
        <strain evidence="2 4">I ESC-2004</strain>
    </source>
</reference>
<evidence type="ECO:0000256" key="1">
    <source>
        <dbReference type="SAM" id="MobiDB-lite"/>
    </source>
</evidence>
<dbReference type="Proteomes" id="UP000014760">
    <property type="component" value="Unassembled WGS sequence"/>
</dbReference>
<feature type="region of interest" description="Disordered" evidence="1">
    <location>
        <begin position="127"/>
        <end position="152"/>
    </location>
</feature>
<reference evidence="3" key="3">
    <citation type="submission" date="2015-06" db="UniProtKB">
        <authorList>
            <consortium name="EnsemblMetazoa"/>
        </authorList>
    </citation>
    <scope>IDENTIFICATION</scope>
</reference>
<keyword evidence="4" id="KW-1185">Reference proteome</keyword>
<evidence type="ECO:0000313" key="4">
    <source>
        <dbReference type="Proteomes" id="UP000014760"/>
    </source>
</evidence>
<dbReference type="EMBL" id="KB309212">
    <property type="protein sequence ID" value="ELT95193.1"/>
    <property type="molecule type" value="Genomic_DNA"/>
</dbReference>
<dbReference type="EnsemblMetazoa" id="CapteT187522">
    <property type="protein sequence ID" value="CapteP187522"/>
    <property type="gene ID" value="CapteG187522"/>
</dbReference>
<protein>
    <submittedName>
        <fullName evidence="2 3">Uncharacterized protein</fullName>
    </submittedName>
</protein>
<evidence type="ECO:0000313" key="2">
    <source>
        <dbReference type="EMBL" id="ELT95193.1"/>
    </source>
</evidence>
<reference evidence="4" key="1">
    <citation type="submission" date="2012-12" db="EMBL/GenBank/DDBJ databases">
        <authorList>
            <person name="Hellsten U."/>
            <person name="Grimwood J."/>
            <person name="Chapman J.A."/>
            <person name="Shapiro H."/>
            <person name="Aerts A."/>
            <person name="Otillar R.P."/>
            <person name="Terry A.Y."/>
            <person name="Boore J.L."/>
            <person name="Simakov O."/>
            <person name="Marletaz F."/>
            <person name="Cho S.-J."/>
            <person name="Edsinger-Gonzales E."/>
            <person name="Havlak P."/>
            <person name="Kuo D.-H."/>
            <person name="Larsson T."/>
            <person name="Lv J."/>
            <person name="Arendt D."/>
            <person name="Savage R."/>
            <person name="Osoegawa K."/>
            <person name="de Jong P."/>
            <person name="Lindberg D.R."/>
            <person name="Seaver E.C."/>
            <person name="Weisblat D.A."/>
            <person name="Putnam N.H."/>
            <person name="Grigoriev I.V."/>
            <person name="Rokhsar D.S."/>
        </authorList>
    </citation>
    <scope>NUCLEOTIDE SEQUENCE</scope>
    <source>
        <strain evidence="4">I ESC-2004</strain>
    </source>
</reference>
<gene>
    <name evidence="2" type="ORF">CAPTEDRAFT_187522</name>
</gene>
<dbReference type="HOGENOM" id="CLU_1526627_0_0_1"/>
<sequence>MLTLAREWKQGIPKILHRRDSPTKASLKNNNAVSMEPGTSIFAPCLSRSSRSNCTVPSMKGLEDFLVFLAGKNLWCCSPESDRHAEKLIDAYQRKAESFPQQALLVKNNQMLLKESDFLYGFEKNNSPHSCSRRENKKRKNSDEVSDDDVSSDDESLYMNFIKTLLQGNTAQMDFD</sequence>
<organism evidence="2">
    <name type="scientific">Capitella teleta</name>
    <name type="common">Polychaete worm</name>
    <dbReference type="NCBI Taxonomy" id="283909"/>
    <lineage>
        <taxon>Eukaryota</taxon>
        <taxon>Metazoa</taxon>
        <taxon>Spiralia</taxon>
        <taxon>Lophotrochozoa</taxon>
        <taxon>Annelida</taxon>
        <taxon>Polychaeta</taxon>
        <taxon>Sedentaria</taxon>
        <taxon>Scolecida</taxon>
        <taxon>Capitellidae</taxon>
        <taxon>Capitella</taxon>
    </lineage>
</organism>
<accession>R7TMU2</accession>
<evidence type="ECO:0000313" key="3">
    <source>
        <dbReference type="EnsemblMetazoa" id="CapteP187522"/>
    </source>
</evidence>
<dbReference type="EMBL" id="AMQN01011963">
    <property type="status" value="NOT_ANNOTATED_CDS"/>
    <property type="molecule type" value="Genomic_DNA"/>
</dbReference>
<name>R7TMU2_CAPTE</name>
<dbReference type="AlphaFoldDB" id="R7TMU2"/>
<proteinExistence type="predicted"/>